<keyword evidence="2" id="KW-0560">Oxidoreductase</keyword>
<dbReference type="Gene3D" id="3.40.50.720">
    <property type="entry name" value="NAD(P)-binding Rossmann-like Domain"/>
    <property type="match status" value="1"/>
</dbReference>
<evidence type="ECO:0000313" key="3">
    <source>
        <dbReference type="EMBL" id="SVE33450.1"/>
    </source>
</evidence>
<reference evidence="3" key="1">
    <citation type="submission" date="2018-05" db="EMBL/GenBank/DDBJ databases">
        <authorList>
            <person name="Lanie J.A."/>
            <person name="Ng W.-L."/>
            <person name="Kazmierczak K.M."/>
            <person name="Andrzejewski T.M."/>
            <person name="Davidsen T.M."/>
            <person name="Wayne K.J."/>
            <person name="Tettelin H."/>
            <person name="Glass J.I."/>
            <person name="Rusch D."/>
            <person name="Podicherti R."/>
            <person name="Tsui H.-C.T."/>
            <person name="Winkler M.E."/>
        </authorList>
    </citation>
    <scope>NUCLEOTIDE SEQUENCE</scope>
</reference>
<feature type="non-terminal residue" evidence="3">
    <location>
        <position position="239"/>
    </location>
</feature>
<dbReference type="AlphaFoldDB" id="A0A383CN47"/>
<accession>A0A383CN47</accession>
<comment type="similarity">
    <text evidence="1">Belongs to the short-chain dehydrogenases/reductases (SDR) family.</text>
</comment>
<dbReference type="EMBL" id="UINC01210126">
    <property type="protein sequence ID" value="SVE33450.1"/>
    <property type="molecule type" value="Genomic_DNA"/>
</dbReference>
<name>A0A383CN47_9ZZZZ</name>
<dbReference type="InterPro" id="IPR020904">
    <property type="entry name" value="Sc_DH/Rdtase_CS"/>
</dbReference>
<sequence length="239" mass="26133">VARNEERAKNVIKDLENQGFVAKFFKTDVSKEEEVKKMIKEVLNVFGKLNIVVNNAGCGSQHCGVKPNDPPSLRWEVLRSANLDSNFFVSAHSLPYLAKNKDSAIVNISSTATFHGNWGLYGAAKTGVEGMTRSFAVEASTYGIRVNCISPGWIETSPEQTAAAQGSNNGEWEMPPSLFERMGTTEEIANTAAFLASNEASFITGQTIVVDGGFTMIDYPSRNSLKSVGHRIFSHSNRY</sequence>
<dbReference type="InterPro" id="IPR036291">
    <property type="entry name" value="NAD(P)-bd_dom_sf"/>
</dbReference>
<dbReference type="InterPro" id="IPR002347">
    <property type="entry name" value="SDR_fam"/>
</dbReference>
<gene>
    <name evidence="3" type="ORF">METZ01_LOCUS486304</name>
</gene>
<feature type="non-terminal residue" evidence="3">
    <location>
        <position position="1"/>
    </location>
</feature>
<dbReference type="PRINTS" id="PR00081">
    <property type="entry name" value="GDHRDH"/>
</dbReference>
<dbReference type="CDD" id="cd05233">
    <property type="entry name" value="SDR_c"/>
    <property type="match status" value="1"/>
</dbReference>
<dbReference type="SUPFAM" id="SSF51735">
    <property type="entry name" value="NAD(P)-binding Rossmann-fold domains"/>
    <property type="match status" value="1"/>
</dbReference>
<evidence type="ECO:0008006" key="4">
    <source>
        <dbReference type="Google" id="ProtNLM"/>
    </source>
</evidence>
<dbReference type="PROSITE" id="PS00061">
    <property type="entry name" value="ADH_SHORT"/>
    <property type="match status" value="1"/>
</dbReference>
<evidence type="ECO:0000256" key="2">
    <source>
        <dbReference type="ARBA" id="ARBA00023002"/>
    </source>
</evidence>
<dbReference type="Pfam" id="PF13561">
    <property type="entry name" value="adh_short_C2"/>
    <property type="match status" value="1"/>
</dbReference>
<dbReference type="PANTHER" id="PTHR24321:SF8">
    <property type="entry name" value="ESTRADIOL 17-BETA-DEHYDROGENASE 8-RELATED"/>
    <property type="match status" value="1"/>
</dbReference>
<organism evidence="3">
    <name type="scientific">marine metagenome</name>
    <dbReference type="NCBI Taxonomy" id="408172"/>
    <lineage>
        <taxon>unclassified sequences</taxon>
        <taxon>metagenomes</taxon>
        <taxon>ecological metagenomes</taxon>
    </lineage>
</organism>
<dbReference type="PRINTS" id="PR00080">
    <property type="entry name" value="SDRFAMILY"/>
</dbReference>
<proteinExistence type="inferred from homology"/>
<dbReference type="PANTHER" id="PTHR24321">
    <property type="entry name" value="DEHYDROGENASES, SHORT CHAIN"/>
    <property type="match status" value="1"/>
</dbReference>
<evidence type="ECO:0000256" key="1">
    <source>
        <dbReference type="ARBA" id="ARBA00006484"/>
    </source>
</evidence>
<protein>
    <recommendedName>
        <fullName evidence="4">SDR family oxidoreductase</fullName>
    </recommendedName>
</protein>
<dbReference type="GO" id="GO:0016491">
    <property type="term" value="F:oxidoreductase activity"/>
    <property type="evidence" value="ECO:0007669"/>
    <property type="project" value="UniProtKB-KW"/>
</dbReference>